<dbReference type="EMBL" id="LGRX02035200">
    <property type="protein sequence ID" value="KAK3235893.1"/>
    <property type="molecule type" value="Genomic_DNA"/>
</dbReference>
<evidence type="ECO:0000313" key="1">
    <source>
        <dbReference type="EMBL" id="KAK3235893.1"/>
    </source>
</evidence>
<dbReference type="AlphaFoldDB" id="A0AAE0BHC7"/>
<dbReference type="Proteomes" id="UP001190700">
    <property type="component" value="Unassembled WGS sequence"/>
</dbReference>
<gene>
    <name evidence="1" type="ORF">CYMTET_53936</name>
</gene>
<comment type="caution">
    <text evidence="1">The sequence shown here is derived from an EMBL/GenBank/DDBJ whole genome shotgun (WGS) entry which is preliminary data.</text>
</comment>
<keyword evidence="2" id="KW-1185">Reference proteome</keyword>
<sequence>MHAPPPAGIRRYAVPKRRACELHPVRAATAALRDPPRGANRPRCELHPGVCAATPPQRIRRYAVHESVPAVRTPPEGACAATRTGGSAATRWLNRTRGANSTRGACAATRRGQDPPLRVAESYPPVRTPPVHAPARRGRIRRYAVQIVPACELHPGVHAPPPRRRQDPPLRW</sequence>
<proteinExistence type="predicted"/>
<accession>A0AAE0BHC7</accession>
<protein>
    <submittedName>
        <fullName evidence="1">Uncharacterized protein</fullName>
    </submittedName>
</protein>
<organism evidence="1 2">
    <name type="scientific">Cymbomonas tetramitiformis</name>
    <dbReference type="NCBI Taxonomy" id="36881"/>
    <lineage>
        <taxon>Eukaryota</taxon>
        <taxon>Viridiplantae</taxon>
        <taxon>Chlorophyta</taxon>
        <taxon>Pyramimonadophyceae</taxon>
        <taxon>Pyramimonadales</taxon>
        <taxon>Pyramimonadaceae</taxon>
        <taxon>Cymbomonas</taxon>
    </lineage>
</organism>
<name>A0AAE0BHC7_9CHLO</name>
<evidence type="ECO:0000313" key="2">
    <source>
        <dbReference type="Proteomes" id="UP001190700"/>
    </source>
</evidence>
<reference evidence="1 2" key="1">
    <citation type="journal article" date="2015" name="Genome Biol. Evol.">
        <title>Comparative Genomics of a Bacterivorous Green Alga Reveals Evolutionary Causalities and Consequences of Phago-Mixotrophic Mode of Nutrition.</title>
        <authorList>
            <person name="Burns J.A."/>
            <person name="Paasch A."/>
            <person name="Narechania A."/>
            <person name="Kim E."/>
        </authorList>
    </citation>
    <scope>NUCLEOTIDE SEQUENCE [LARGE SCALE GENOMIC DNA]</scope>
    <source>
        <strain evidence="1 2">PLY_AMNH</strain>
    </source>
</reference>